<evidence type="ECO:0000313" key="1">
    <source>
        <dbReference type="EMBL" id="QLH07968.1"/>
    </source>
</evidence>
<sequence length="54" mass="6180">MVKILCAEYGFDCVFQVIGDASEVIEKFQKHSIDAHGIEYSMEGLMKLLLRMKN</sequence>
<proteinExistence type="predicted"/>
<gene>
    <name evidence="1" type="ORF">C5F50_07230</name>
</gene>
<reference evidence="1 2" key="1">
    <citation type="submission" date="2018-02" db="EMBL/GenBank/DDBJ databases">
        <title>Complete genome of Nitrosopumilus ureaphilus PS0.</title>
        <authorList>
            <person name="Qin W."/>
            <person name="Zheng Y."/>
            <person name="Stahl D.A."/>
        </authorList>
    </citation>
    <scope>NUCLEOTIDE SEQUENCE [LARGE SCALE GENOMIC DNA]</scope>
    <source>
        <strain evidence="1 2">PS0</strain>
    </source>
</reference>
<organism evidence="1 2">
    <name type="scientific">Nitrosopumilus ureiphilus</name>
    <dbReference type="NCBI Taxonomy" id="1470067"/>
    <lineage>
        <taxon>Archaea</taxon>
        <taxon>Nitrososphaerota</taxon>
        <taxon>Nitrososphaeria</taxon>
        <taxon>Nitrosopumilales</taxon>
        <taxon>Nitrosopumilaceae</taxon>
        <taxon>Nitrosopumilus</taxon>
    </lineage>
</organism>
<dbReference type="AlphaFoldDB" id="A0A7D5MA64"/>
<evidence type="ECO:0000313" key="2">
    <source>
        <dbReference type="Proteomes" id="UP000509478"/>
    </source>
</evidence>
<dbReference type="EMBL" id="CP026995">
    <property type="protein sequence ID" value="QLH07968.1"/>
    <property type="molecule type" value="Genomic_DNA"/>
</dbReference>
<dbReference type="Proteomes" id="UP000509478">
    <property type="component" value="Chromosome"/>
</dbReference>
<dbReference type="Pfam" id="PF06348">
    <property type="entry name" value="DUF1059"/>
    <property type="match status" value="1"/>
</dbReference>
<dbReference type="KEGG" id="nue:C5F50_07230"/>
<keyword evidence="2" id="KW-1185">Reference proteome</keyword>
<protein>
    <submittedName>
        <fullName evidence="1">DUF1059 domain-containing protein</fullName>
    </submittedName>
</protein>
<dbReference type="InterPro" id="IPR009409">
    <property type="entry name" value="DUF1059"/>
</dbReference>
<dbReference type="OrthoDB" id="9023at2157"/>
<accession>A0A7D5MA64</accession>
<name>A0A7D5MA64_9ARCH</name>